<evidence type="ECO:0000256" key="6">
    <source>
        <dbReference type="ARBA" id="ARBA00022842"/>
    </source>
</evidence>
<dbReference type="SUPFAM" id="SSF143865">
    <property type="entry name" value="CorA soluble domain-like"/>
    <property type="match status" value="1"/>
</dbReference>
<keyword evidence="14" id="KW-1185">Reference proteome</keyword>
<keyword evidence="5 12" id="KW-0812">Transmembrane</keyword>
<keyword evidence="6" id="KW-0460">Magnesium</keyword>
<evidence type="ECO:0000256" key="11">
    <source>
        <dbReference type="ARBA" id="ARBA00045497"/>
    </source>
</evidence>
<evidence type="ECO:0000256" key="2">
    <source>
        <dbReference type="ARBA" id="ARBA00009765"/>
    </source>
</evidence>
<evidence type="ECO:0000313" key="13">
    <source>
        <dbReference type="EMBL" id="RNF39197.1"/>
    </source>
</evidence>
<dbReference type="InterPro" id="IPR045861">
    <property type="entry name" value="CorA_cytoplasmic_dom"/>
</dbReference>
<feature type="transmembrane region" description="Helical" evidence="12">
    <location>
        <begin position="274"/>
        <end position="294"/>
    </location>
</feature>
<sequence>MKQLSLNTDKWTWISVDIASAQDISSLPTLPTAGHKWVESLKREETSNLEMETTKEQTAAMWGAFIYHQNIKVRQKQNILNYYLTDNLLITSKLDFSAFYELPEQQLIEKMQQADNAIEGFMLLVGEIVASFLQDIDVFENRMHNLLWRIKEKNDENVFDQMMNNRHEILVWKNLIVPIFEIREAIPEAFGDAAAEGEQFKRTRRRINRCRQLILDYNEEIGEMIDLEDVLSAHRGNEIVKTLTVITMLFTPVAAFGALWGMNFEVMPELNWTYGYLFAIFVILISTWALYYYLKKKNWIGSLLKNLKDDEP</sequence>
<dbReference type="GO" id="GO:0000287">
    <property type="term" value="F:magnesium ion binding"/>
    <property type="evidence" value="ECO:0007669"/>
    <property type="project" value="TreeGrafter"/>
</dbReference>
<dbReference type="FunFam" id="1.20.58.340:FF:000004">
    <property type="entry name" value="Magnesium transport protein CorA"/>
    <property type="match status" value="1"/>
</dbReference>
<evidence type="ECO:0000256" key="12">
    <source>
        <dbReference type="SAM" id="Phobius"/>
    </source>
</evidence>
<keyword evidence="8" id="KW-0406">Ion transport</keyword>
<evidence type="ECO:0000256" key="9">
    <source>
        <dbReference type="ARBA" id="ARBA00023136"/>
    </source>
</evidence>
<dbReference type="GO" id="GO:0005886">
    <property type="term" value="C:plasma membrane"/>
    <property type="evidence" value="ECO:0007669"/>
    <property type="project" value="UniProtKB-SubCell"/>
</dbReference>
<dbReference type="GO" id="GO:0050897">
    <property type="term" value="F:cobalt ion binding"/>
    <property type="evidence" value="ECO:0007669"/>
    <property type="project" value="TreeGrafter"/>
</dbReference>
<evidence type="ECO:0000256" key="5">
    <source>
        <dbReference type="ARBA" id="ARBA00022692"/>
    </source>
</evidence>
<comment type="subcellular location">
    <subcellularLocation>
        <location evidence="1">Cell membrane</location>
        <topology evidence="1">Multi-pass membrane protein</topology>
    </subcellularLocation>
</comment>
<dbReference type="Pfam" id="PF01544">
    <property type="entry name" value="CorA"/>
    <property type="match status" value="1"/>
</dbReference>
<comment type="function">
    <text evidence="11">Mediates influx of magnesium ions. Alternates between open and closed states. Activated by low cytoplasmic Mg(2+) levels. Inactive when cytoplasmic Mg(2+) levels are high.</text>
</comment>
<dbReference type="AlphaFoldDB" id="A0A3M8P699"/>
<dbReference type="Gene3D" id="1.20.58.340">
    <property type="entry name" value="Magnesium transport protein CorA, transmembrane region"/>
    <property type="match status" value="1"/>
</dbReference>
<keyword evidence="4" id="KW-1003">Cell membrane</keyword>
<dbReference type="SUPFAM" id="SSF144083">
    <property type="entry name" value="Magnesium transport protein CorA, transmembrane region"/>
    <property type="match status" value="1"/>
</dbReference>
<keyword evidence="7 12" id="KW-1133">Transmembrane helix</keyword>
<evidence type="ECO:0008006" key="15">
    <source>
        <dbReference type="Google" id="ProtNLM"/>
    </source>
</evidence>
<dbReference type="PANTHER" id="PTHR46494">
    <property type="entry name" value="CORA FAMILY METAL ION TRANSPORTER (EUROFUNG)"/>
    <property type="match status" value="1"/>
</dbReference>
<reference evidence="13 14" key="1">
    <citation type="journal article" date="2018" name="Int. J. Syst. Evol. Microbiol.">
        <title>Planococcus salinus sp. nov., a moderately halophilic bacterium isolated from a saline-alkali soil.</title>
        <authorList>
            <person name="Gan L."/>
        </authorList>
    </citation>
    <scope>NUCLEOTIDE SEQUENCE [LARGE SCALE GENOMIC DNA]</scope>
    <source>
        <strain evidence="13 14">LCB217</strain>
    </source>
</reference>
<dbReference type="GO" id="GO:0015095">
    <property type="term" value="F:magnesium ion transmembrane transporter activity"/>
    <property type="evidence" value="ECO:0007669"/>
    <property type="project" value="TreeGrafter"/>
</dbReference>
<comment type="similarity">
    <text evidence="2">Belongs to the CorA metal ion transporter (MIT) (TC 1.A.35) family.</text>
</comment>
<dbReference type="RefSeq" id="WP_123165665.1">
    <property type="nucleotide sequence ID" value="NZ_RIAX01000007.1"/>
</dbReference>
<evidence type="ECO:0000256" key="8">
    <source>
        <dbReference type="ARBA" id="ARBA00023065"/>
    </source>
</evidence>
<protein>
    <recommendedName>
        <fullName evidence="15">Mg2+ transporter protein, CorA-like protein</fullName>
    </recommendedName>
</protein>
<dbReference type="CDD" id="cd12821">
    <property type="entry name" value="EcCorA_ZntB-like"/>
    <property type="match status" value="1"/>
</dbReference>
<evidence type="ECO:0000256" key="7">
    <source>
        <dbReference type="ARBA" id="ARBA00022989"/>
    </source>
</evidence>
<evidence type="ECO:0000256" key="4">
    <source>
        <dbReference type="ARBA" id="ARBA00022475"/>
    </source>
</evidence>
<feature type="transmembrane region" description="Helical" evidence="12">
    <location>
        <begin position="243"/>
        <end position="262"/>
    </location>
</feature>
<keyword evidence="9 12" id="KW-0472">Membrane</keyword>
<accession>A0A3M8P699</accession>
<comment type="caution">
    <text evidence="13">The sequence shown here is derived from an EMBL/GenBank/DDBJ whole genome shotgun (WGS) entry which is preliminary data.</text>
</comment>
<evidence type="ECO:0000256" key="3">
    <source>
        <dbReference type="ARBA" id="ARBA00022448"/>
    </source>
</evidence>
<organism evidence="13 14">
    <name type="scientific">Planococcus salinus</name>
    <dbReference type="NCBI Taxonomy" id="1848460"/>
    <lineage>
        <taxon>Bacteria</taxon>
        <taxon>Bacillati</taxon>
        <taxon>Bacillota</taxon>
        <taxon>Bacilli</taxon>
        <taxon>Bacillales</taxon>
        <taxon>Caryophanaceae</taxon>
        <taxon>Planococcus</taxon>
    </lineage>
</organism>
<dbReference type="PANTHER" id="PTHR46494:SF2">
    <property type="entry name" value="MAGNESIUM TRANSPORT PROTEIN CORA"/>
    <property type="match status" value="1"/>
</dbReference>
<evidence type="ECO:0000256" key="1">
    <source>
        <dbReference type="ARBA" id="ARBA00004651"/>
    </source>
</evidence>
<dbReference type="GO" id="GO:0015087">
    <property type="term" value="F:cobalt ion transmembrane transporter activity"/>
    <property type="evidence" value="ECO:0007669"/>
    <property type="project" value="TreeGrafter"/>
</dbReference>
<comment type="catalytic activity">
    <reaction evidence="10">
        <text>Mg(2+)(in) = Mg(2+)(out)</text>
        <dbReference type="Rhea" id="RHEA:29827"/>
        <dbReference type="ChEBI" id="CHEBI:18420"/>
    </reaction>
</comment>
<evidence type="ECO:0000256" key="10">
    <source>
        <dbReference type="ARBA" id="ARBA00034269"/>
    </source>
</evidence>
<dbReference type="InterPro" id="IPR045863">
    <property type="entry name" value="CorA_TM1_TM2"/>
</dbReference>
<proteinExistence type="inferred from homology"/>
<evidence type="ECO:0000313" key="14">
    <source>
        <dbReference type="Proteomes" id="UP000275473"/>
    </source>
</evidence>
<gene>
    <name evidence="13" type="ORF">EEX84_10890</name>
</gene>
<name>A0A3M8P699_9BACL</name>
<dbReference type="OrthoDB" id="9803416at2"/>
<dbReference type="Proteomes" id="UP000275473">
    <property type="component" value="Unassembled WGS sequence"/>
</dbReference>
<dbReference type="InterPro" id="IPR002523">
    <property type="entry name" value="MgTranspt_CorA/ZnTranspt_ZntB"/>
</dbReference>
<dbReference type="EMBL" id="RIAX01000007">
    <property type="protein sequence ID" value="RNF39197.1"/>
    <property type="molecule type" value="Genomic_DNA"/>
</dbReference>
<keyword evidence="3" id="KW-0813">Transport</keyword>